<name>A0A7X6DKN0_9BURK</name>
<evidence type="ECO:0000259" key="4">
    <source>
        <dbReference type="Pfam" id="PF13193"/>
    </source>
</evidence>
<dbReference type="InterPro" id="IPR042099">
    <property type="entry name" value="ANL_N_sf"/>
</dbReference>
<dbReference type="PANTHER" id="PTHR43767:SF7">
    <property type="entry name" value="MEDIUM_LONG-CHAIN-FATTY-ACID--COA LIGASE FADD8"/>
    <property type="match status" value="1"/>
</dbReference>
<dbReference type="InterPro" id="IPR000873">
    <property type="entry name" value="AMP-dep_synth/lig_dom"/>
</dbReference>
<dbReference type="Gene3D" id="3.40.50.12780">
    <property type="entry name" value="N-terminal domain of ligase-like"/>
    <property type="match status" value="1"/>
</dbReference>
<dbReference type="Pfam" id="PF00501">
    <property type="entry name" value="AMP-binding"/>
    <property type="match status" value="1"/>
</dbReference>
<dbReference type="AlphaFoldDB" id="A0A7X6DKN0"/>
<dbReference type="FunFam" id="3.30.300.30:FF:000008">
    <property type="entry name" value="2,3-dihydroxybenzoate-AMP ligase"/>
    <property type="match status" value="1"/>
</dbReference>
<dbReference type="EMBL" id="VTOX01000013">
    <property type="protein sequence ID" value="NKE68839.1"/>
    <property type="molecule type" value="Genomic_DNA"/>
</dbReference>
<dbReference type="InterPro" id="IPR045851">
    <property type="entry name" value="AMP-bd_C_sf"/>
</dbReference>
<keyword evidence="2 5" id="KW-0436">Ligase</keyword>
<dbReference type="GO" id="GO:0016877">
    <property type="term" value="F:ligase activity, forming carbon-sulfur bonds"/>
    <property type="evidence" value="ECO:0007669"/>
    <property type="project" value="UniProtKB-ARBA"/>
</dbReference>
<dbReference type="SUPFAM" id="SSF56801">
    <property type="entry name" value="Acetyl-CoA synthetase-like"/>
    <property type="match status" value="1"/>
</dbReference>
<gene>
    <name evidence="5" type="ORF">RAMLITH_23740</name>
</gene>
<feature type="domain" description="AMP-dependent synthetase/ligase" evidence="3">
    <location>
        <begin position="12"/>
        <end position="367"/>
    </location>
</feature>
<dbReference type="NCBIfam" id="NF004837">
    <property type="entry name" value="PRK06187.1"/>
    <property type="match status" value="1"/>
</dbReference>
<keyword evidence="6" id="KW-1185">Reference proteome</keyword>
<dbReference type="RefSeq" id="WP_168109980.1">
    <property type="nucleotide sequence ID" value="NZ_VTOX01000013.1"/>
</dbReference>
<proteinExistence type="inferred from homology"/>
<organism evidence="5 6">
    <name type="scientific">Ramlibacter lithotrophicus</name>
    <dbReference type="NCBI Taxonomy" id="2606681"/>
    <lineage>
        <taxon>Bacteria</taxon>
        <taxon>Pseudomonadati</taxon>
        <taxon>Pseudomonadota</taxon>
        <taxon>Betaproteobacteria</taxon>
        <taxon>Burkholderiales</taxon>
        <taxon>Comamonadaceae</taxon>
        <taxon>Ramlibacter</taxon>
    </lineage>
</organism>
<evidence type="ECO:0000313" key="6">
    <source>
        <dbReference type="Proteomes" id="UP000521868"/>
    </source>
</evidence>
<dbReference type="InterPro" id="IPR020845">
    <property type="entry name" value="AMP-binding_CS"/>
</dbReference>
<dbReference type="Gene3D" id="3.30.300.30">
    <property type="match status" value="1"/>
</dbReference>
<dbReference type="Proteomes" id="UP000521868">
    <property type="component" value="Unassembled WGS sequence"/>
</dbReference>
<comment type="caution">
    <text evidence="5">The sequence shown here is derived from an EMBL/GenBank/DDBJ whole genome shotgun (WGS) entry which is preliminary data.</text>
</comment>
<evidence type="ECO:0000256" key="2">
    <source>
        <dbReference type="ARBA" id="ARBA00022598"/>
    </source>
</evidence>
<dbReference type="PROSITE" id="PS00455">
    <property type="entry name" value="AMP_BINDING"/>
    <property type="match status" value="1"/>
</dbReference>
<evidence type="ECO:0000259" key="3">
    <source>
        <dbReference type="Pfam" id="PF00501"/>
    </source>
</evidence>
<protein>
    <submittedName>
        <fullName evidence="5">Long-chain-fatty-acid--CoA ligase</fullName>
    </submittedName>
</protein>
<dbReference type="Pfam" id="PF13193">
    <property type="entry name" value="AMP-binding_C"/>
    <property type="match status" value="1"/>
</dbReference>
<accession>A0A7X6DKN0</accession>
<dbReference type="InterPro" id="IPR050237">
    <property type="entry name" value="ATP-dep_AMP-bd_enzyme"/>
</dbReference>
<evidence type="ECO:0000313" key="5">
    <source>
        <dbReference type="EMBL" id="NKE68839.1"/>
    </source>
</evidence>
<comment type="similarity">
    <text evidence="1">Belongs to the ATP-dependent AMP-binding enzyme family.</text>
</comment>
<sequence length="510" mass="55215">MKNLADVVLANPAARPEAIALTDSDGQRTYAQLAQRIHAVARFLGTPGSQPGDRVALLLPNGCAFVETQLGCALAGHLCVPLNLRQLPEEQQRILRDAQATVLFVHARYVDRIAGFRDALPGLHTVVMVGQGQEPGTIAYDTLFTAPHNDVRLPAVDRDSGAVMLYTSGTTSAPKGAVLTHANYLANLRQYLAAVGLPEGGVNLQLSPMFHAAGIFCLVHLLRGARTVFLEKVEPAAILDAIERERVTFMFTVPTVLYQLLDQPDLPLRDITSLQRVQYGAAPITGSRLHQAMRVFGQRLQHSYGMTEGTSHVSILLGAGHETHAGSVGQTLPGVELRVVDDEGREVATDEIGELIVSGPNVFSGYWRQPVVTLETLRDGWLHTGDLGRRDAQGFIYVIDRKKDMIISGGANIYPSDIEDALMRHPAVAECAVFGVPDELWGEAVAAAVVLRAGHAPDEAALIAYLRGHLGGYKVPKKLWIMNALPKNATGKILKRELRVQCDSGDRQAT</sequence>
<feature type="domain" description="AMP-binding enzyme C-terminal" evidence="4">
    <location>
        <begin position="418"/>
        <end position="492"/>
    </location>
</feature>
<dbReference type="PANTHER" id="PTHR43767">
    <property type="entry name" value="LONG-CHAIN-FATTY-ACID--COA LIGASE"/>
    <property type="match status" value="1"/>
</dbReference>
<reference evidence="5 6" key="1">
    <citation type="journal article" date="2020" name="Nature">
        <title>Bacterial chemolithoautotrophy via manganese oxidation.</title>
        <authorList>
            <person name="Yu H."/>
            <person name="Leadbetter J.R."/>
        </authorList>
    </citation>
    <scope>NUCLEOTIDE SEQUENCE [LARGE SCALE GENOMIC DNA]</scope>
    <source>
        <strain evidence="5 6">RBP-1</strain>
    </source>
</reference>
<evidence type="ECO:0000256" key="1">
    <source>
        <dbReference type="ARBA" id="ARBA00006432"/>
    </source>
</evidence>
<dbReference type="InterPro" id="IPR025110">
    <property type="entry name" value="AMP-bd_C"/>
</dbReference>